<protein>
    <submittedName>
        <fullName evidence="1">Uncharacterized protein</fullName>
    </submittedName>
</protein>
<dbReference type="AlphaFoldDB" id="A0AAE0UG72"/>
<keyword evidence="2" id="KW-1185">Reference proteome</keyword>
<accession>A0AAE0UG72</accession>
<sequence>MSPPNHSNLSSLQGCLLSFAFLHILFSSSASCLGYGIVSQLSFSFFFRDTPSNLFHATIPTSSPGLLPFVFRPARLTEDDILAFPKTSGVFKP</sequence>
<comment type="caution">
    <text evidence="1">The sequence shown here is derived from an EMBL/GenBank/DDBJ whole genome shotgun (WGS) entry which is preliminary data.</text>
</comment>
<reference evidence="1" key="2">
    <citation type="submission" date="2023-07" db="EMBL/GenBank/DDBJ databases">
        <authorList>
            <consortium name="Lawrence Berkeley National Laboratory"/>
            <person name="Haridas S."/>
            <person name="Hensen N."/>
            <person name="Bonometti L."/>
            <person name="Westerberg I."/>
            <person name="Brannstrom I.O."/>
            <person name="Guillou S."/>
            <person name="Cros-Aarteil S."/>
            <person name="Calhoun S."/>
            <person name="Kuo A."/>
            <person name="Mondo S."/>
            <person name="Pangilinan J."/>
            <person name="Riley R."/>
            <person name="LaButti K."/>
            <person name="Andreopoulos B."/>
            <person name="Lipzen A."/>
            <person name="Chen C."/>
            <person name="Yanf M."/>
            <person name="Daum C."/>
            <person name="Ng V."/>
            <person name="Clum A."/>
            <person name="Steindorff A."/>
            <person name="Ohm R."/>
            <person name="Martin F."/>
            <person name="Silar P."/>
            <person name="Natvig D."/>
            <person name="Lalanne C."/>
            <person name="Gautier V."/>
            <person name="Ament-velasquez S.L."/>
            <person name="Kruys A."/>
            <person name="Hutchinson M.I."/>
            <person name="Powell A.J."/>
            <person name="Barry K."/>
            <person name="Miller A.N."/>
            <person name="Grigoriev I.V."/>
            <person name="Debuchy R."/>
            <person name="Gladieux P."/>
            <person name="Thoren M.H."/>
            <person name="Johannesson H."/>
        </authorList>
    </citation>
    <scope>NUCLEOTIDE SEQUENCE</scope>
    <source>
        <strain evidence="1">FGSC 1904</strain>
    </source>
</reference>
<dbReference type="Proteomes" id="UP001281003">
    <property type="component" value="Unassembled WGS sequence"/>
</dbReference>
<evidence type="ECO:0000313" key="1">
    <source>
        <dbReference type="EMBL" id="KAK3402863.1"/>
    </source>
</evidence>
<proteinExistence type="predicted"/>
<reference evidence="1" key="1">
    <citation type="journal article" date="2023" name="Mol. Phylogenet. Evol.">
        <title>Genome-scale phylogeny and comparative genomics of the fungal order Sordariales.</title>
        <authorList>
            <person name="Hensen N."/>
            <person name="Bonometti L."/>
            <person name="Westerberg I."/>
            <person name="Brannstrom I.O."/>
            <person name="Guillou S."/>
            <person name="Cros-Aarteil S."/>
            <person name="Calhoun S."/>
            <person name="Haridas S."/>
            <person name="Kuo A."/>
            <person name="Mondo S."/>
            <person name="Pangilinan J."/>
            <person name="Riley R."/>
            <person name="LaButti K."/>
            <person name="Andreopoulos B."/>
            <person name="Lipzen A."/>
            <person name="Chen C."/>
            <person name="Yan M."/>
            <person name="Daum C."/>
            <person name="Ng V."/>
            <person name="Clum A."/>
            <person name="Steindorff A."/>
            <person name="Ohm R.A."/>
            <person name="Martin F."/>
            <person name="Silar P."/>
            <person name="Natvig D.O."/>
            <person name="Lalanne C."/>
            <person name="Gautier V."/>
            <person name="Ament-Velasquez S.L."/>
            <person name="Kruys A."/>
            <person name="Hutchinson M.I."/>
            <person name="Powell A.J."/>
            <person name="Barry K."/>
            <person name="Miller A.N."/>
            <person name="Grigoriev I.V."/>
            <person name="Debuchy R."/>
            <person name="Gladieux P."/>
            <person name="Hiltunen Thoren M."/>
            <person name="Johannesson H."/>
        </authorList>
    </citation>
    <scope>NUCLEOTIDE SEQUENCE</scope>
    <source>
        <strain evidence="1">FGSC 1904</strain>
    </source>
</reference>
<gene>
    <name evidence="1" type="ORF">B0T20DRAFT_399378</name>
</gene>
<evidence type="ECO:0000313" key="2">
    <source>
        <dbReference type="Proteomes" id="UP001281003"/>
    </source>
</evidence>
<organism evidence="1 2">
    <name type="scientific">Sordaria brevicollis</name>
    <dbReference type="NCBI Taxonomy" id="83679"/>
    <lineage>
        <taxon>Eukaryota</taxon>
        <taxon>Fungi</taxon>
        <taxon>Dikarya</taxon>
        <taxon>Ascomycota</taxon>
        <taxon>Pezizomycotina</taxon>
        <taxon>Sordariomycetes</taxon>
        <taxon>Sordariomycetidae</taxon>
        <taxon>Sordariales</taxon>
        <taxon>Sordariaceae</taxon>
        <taxon>Sordaria</taxon>
    </lineage>
</organism>
<dbReference type="EMBL" id="JAUTDP010000001">
    <property type="protein sequence ID" value="KAK3402863.1"/>
    <property type="molecule type" value="Genomic_DNA"/>
</dbReference>
<name>A0AAE0UG72_SORBR</name>